<proteinExistence type="predicted"/>
<reference evidence="1 2" key="1">
    <citation type="submission" date="2015-03" db="EMBL/GenBank/DDBJ databases">
        <authorList>
            <consortium name="Pathogen Informatics"/>
        </authorList>
    </citation>
    <scope>NUCLEOTIDE SEQUENCE [LARGE SCALE GENOMIC DNA]</scope>
    <source>
        <strain evidence="1 2">D4891</strain>
    </source>
</reference>
<name>A0A655ET19_SALET</name>
<sequence length="55" mass="6154">MHRVHSFHQEQTKVHQVAVTPAAVAFKLIQQVWRQLFIGTGEIVGNPDAPPCPTH</sequence>
<evidence type="ECO:0000313" key="1">
    <source>
        <dbReference type="EMBL" id="CNV33915.1"/>
    </source>
</evidence>
<gene>
    <name evidence="1" type="ORF">ERS008207_05017</name>
</gene>
<dbReference type="Proteomes" id="UP000042394">
    <property type="component" value="Unassembled WGS sequence"/>
</dbReference>
<dbReference type="AlphaFoldDB" id="A0A655ET19"/>
<protein>
    <submittedName>
        <fullName evidence="1">Uncharacterized protein</fullName>
    </submittedName>
</protein>
<organism evidence="1 2">
    <name type="scientific">Salmonella enterica subsp. enterica serovar Bovismorbificans</name>
    <dbReference type="NCBI Taxonomy" id="58097"/>
    <lineage>
        <taxon>Bacteria</taxon>
        <taxon>Pseudomonadati</taxon>
        <taxon>Pseudomonadota</taxon>
        <taxon>Gammaproteobacteria</taxon>
        <taxon>Enterobacterales</taxon>
        <taxon>Enterobacteriaceae</taxon>
        <taxon>Salmonella</taxon>
    </lineage>
</organism>
<dbReference type="EMBL" id="CQPD01000132">
    <property type="protein sequence ID" value="CNV33915.1"/>
    <property type="molecule type" value="Genomic_DNA"/>
</dbReference>
<evidence type="ECO:0000313" key="2">
    <source>
        <dbReference type="Proteomes" id="UP000042394"/>
    </source>
</evidence>
<accession>A0A655ET19</accession>